<accession>A0A8E1W5J6</accession>
<comment type="caution">
    <text evidence="2">The sequence shown here is derived from an EMBL/GenBank/DDBJ whole genome shotgun (WGS) entry which is preliminary data.</text>
</comment>
<feature type="region of interest" description="Disordered" evidence="1">
    <location>
        <begin position="126"/>
        <end position="157"/>
    </location>
</feature>
<reference evidence="2 3" key="1">
    <citation type="submission" date="2020-08" db="EMBL/GenBank/DDBJ databases">
        <title>Amycolatopsis echigonensis JCM 21831.</title>
        <authorList>
            <person name="Tedsree N."/>
            <person name="Kuncharoen N."/>
            <person name="Likhitwitayawuid K."/>
            <person name="Tanasupawat S."/>
        </authorList>
    </citation>
    <scope>NUCLEOTIDE SEQUENCE [LARGE SCALE GENOMIC DNA]</scope>
    <source>
        <strain evidence="2 3">JCM 21831</strain>
    </source>
</reference>
<dbReference type="InterPro" id="IPR057972">
    <property type="entry name" value="Terminase_7"/>
</dbReference>
<evidence type="ECO:0000313" key="2">
    <source>
        <dbReference type="EMBL" id="MBB2504307.1"/>
    </source>
</evidence>
<protein>
    <recommendedName>
        <fullName evidence="4">Terminase small subunit</fullName>
    </recommendedName>
</protein>
<dbReference type="Proteomes" id="UP000550260">
    <property type="component" value="Unassembled WGS sequence"/>
</dbReference>
<evidence type="ECO:0000256" key="1">
    <source>
        <dbReference type="SAM" id="MobiDB-lite"/>
    </source>
</evidence>
<organism evidence="2 3">
    <name type="scientific">Amycolatopsis echigonensis</name>
    <dbReference type="NCBI Taxonomy" id="2576905"/>
    <lineage>
        <taxon>Bacteria</taxon>
        <taxon>Bacillati</taxon>
        <taxon>Actinomycetota</taxon>
        <taxon>Actinomycetes</taxon>
        <taxon>Pseudonocardiales</taxon>
        <taxon>Pseudonocardiaceae</taxon>
        <taxon>Amycolatopsis</taxon>
    </lineage>
</organism>
<evidence type="ECO:0000313" key="3">
    <source>
        <dbReference type="Proteomes" id="UP000550260"/>
    </source>
</evidence>
<sequence length="157" mass="18157">MPALPKHNPARRNKTATRATLTREHDVKMPPLPERVIGTEDGPEVTDWREQTLAWWADIWASPMAPEFEISDIHGLYLLAILVDDFWRNPSTALAAEIRLQRQAFGLTPIDRRRLQWEIERVDEAQDNGARRRATRKEPQPEKEPRPDPRAVLKLAT</sequence>
<dbReference type="Pfam" id="PF25673">
    <property type="entry name" value="Terminase_7"/>
    <property type="match status" value="1"/>
</dbReference>
<name>A0A8E1W5J6_9PSEU</name>
<proteinExistence type="predicted"/>
<gene>
    <name evidence="2" type="ORF">H5411_34840</name>
</gene>
<dbReference type="EMBL" id="JACJHR010000070">
    <property type="protein sequence ID" value="MBB2504307.1"/>
    <property type="molecule type" value="Genomic_DNA"/>
</dbReference>
<feature type="region of interest" description="Disordered" evidence="1">
    <location>
        <begin position="1"/>
        <end position="21"/>
    </location>
</feature>
<evidence type="ECO:0008006" key="4">
    <source>
        <dbReference type="Google" id="ProtNLM"/>
    </source>
</evidence>
<feature type="compositionally biased region" description="Basic and acidic residues" evidence="1">
    <location>
        <begin position="136"/>
        <end position="151"/>
    </location>
</feature>
<dbReference type="RefSeq" id="WP_183126263.1">
    <property type="nucleotide sequence ID" value="NZ_JACJHR010000070.1"/>
</dbReference>
<dbReference type="AlphaFoldDB" id="A0A8E1W5J6"/>